<dbReference type="PANTHER" id="PTHR10102:SF0">
    <property type="entry name" value="DNA-DIRECTED RNA POLYMERASE, MITOCHONDRIAL"/>
    <property type="match status" value="1"/>
</dbReference>
<name>A0AAD9V9A0_ACRCE</name>
<dbReference type="PROSITE" id="PS00489">
    <property type="entry name" value="RNA_POL_PHAGE_2"/>
    <property type="match status" value="1"/>
</dbReference>
<gene>
    <name evidence="12" type="ORF">P5673_010317</name>
</gene>
<feature type="region of interest" description="Disordered" evidence="10">
    <location>
        <begin position="249"/>
        <end position="272"/>
    </location>
</feature>
<evidence type="ECO:0000256" key="5">
    <source>
        <dbReference type="ARBA" id="ARBA00022695"/>
    </source>
</evidence>
<dbReference type="PROSITE" id="PS00900">
    <property type="entry name" value="RNA_POL_PHAGE_1"/>
    <property type="match status" value="1"/>
</dbReference>
<keyword evidence="4 9" id="KW-0808">Transferase</keyword>
<dbReference type="Gene3D" id="3.30.70.370">
    <property type="match status" value="1"/>
</dbReference>
<feature type="compositionally biased region" description="Basic residues" evidence="10">
    <location>
        <begin position="143"/>
        <end position="158"/>
    </location>
</feature>
<dbReference type="EC" id="2.7.7.6" evidence="2 9"/>
<dbReference type="GO" id="GO:0001018">
    <property type="term" value="F:mitochondrial promoter sequence-specific DNA binding"/>
    <property type="evidence" value="ECO:0007669"/>
    <property type="project" value="TreeGrafter"/>
</dbReference>
<comment type="function">
    <text evidence="9">DNA-dependent RNA polymerase catalyzes the transcription of DNA into RNA using the four ribonucleoside triphosphates as substrates.</text>
</comment>
<sequence length="1306" mass="148246">YKASQIRKAGKGTPRTHKARCPLYIIYHHTSIQYTTSPSAADSQPALNRNGGRGMAFYRICCQHQALVCGDLRNSIERILGRRCFYDCVLHHRIARKALGLESRFQNGTQGPRLNRLPSANFFTTKAFFGQKLATSVAEHATSVRKAKTSGNKKKTKTSQKNETAQNDKSEKDKKNSKAKANVTATTTDSNKSVVDTGAKTKTTNSSKTVKHNKNKKVKKNSNKNVSALKGGVKEKSIDNAVISSSVANNESKKVDTKNRSVRDGDGHGHHEQAIKKMGGTLPGVATARIEDHPLDYSPEALLVDHEEVYLHDKEDASHLVGRSNVLETDPHLGGLREQTAEEEVDVLDDLEDATELPFDESTHIPKRYREGTAGGKLFEEQTLAEIDGYLYLGKPNDAEKLFNRYLRMGKKFEVHTFNKLLHGWAFQGNLMSIKLLFNLLKKEEVEPDIGTYAALLHCYGKFNNVDNIKNVIKEMEKKQLDINYIFHKCSLTEPQAKGVLKALQLVKPYYSPKVPESSDEVKYPALVKSWYLERDNVHQELNTVPGYLVNELDEAKLKELFEEQISKELSGFTPILSIESEKDLSGENEKSKALFLECRDKWRKALIESIEKELIEIKNSKGRVEGVPLYGVSGALGTVLNTKYIVKHRVQSGMLDKMKAIYHDYFSYLMDENVTTRKMARELWDELDDTRPFGASLQQEVPNWPWATKLVFGCFLVDLFLKTAQINANMFNNKPEEKLLPAFYHTYEFKVDKKLGVLKPHPFVCKMFKGYLAKQGEIFMETTSVPMLVPPRPWRTTKDVELVRSAYDEDGRYDKLLDEKTKKEDLVAVFDSLNFLGSCAWRTNKRILDIAIDMFNSGGNEESKMEPEERKKQIQERRIAKKLAREQYSLRMSCLYKLSVANHFRDHVFWLPINLDFRGRVYPIPPHCSHVGDDLSRGMLQFAKGVPLGQKGLDWLKIHLVTLHGAQKKASLSERLQYAEKILDDVLDSADNPLTIADAIRSPDPAQFISHQPVHQDGSCNGLQHYAALGQDSYGAKQVNLMPAERPQDVYEEVAKLAEAARLRDAADGHEIAKELEGKVTRKVVKQTVMTIVYGVTFVGGRLQIERQLKDLEMNDKLIFKASTYLVTKIALSGHYVDWYTPLGLYVNQPYSKNPPRKVVRTKLQWMMIRSKGLPHIPPDSRKQRAAFPPNYVHSLDSTHMMLTALHCQRSGATFSSVHDSFWTHAANVAVMNRICREQFVELHSQPILEDLQKHFERNYSNLKLVRPLKSKESGDEKNLASFEGRPEPGNFDVKEVLNSTYFFC</sequence>
<dbReference type="SUPFAM" id="SSF56672">
    <property type="entry name" value="DNA/RNA polymerases"/>
    <property type="match status" value="1"/>
</dbReference>
<feature type="repeat" description="PPR" evidence="8">
    <location>
        <begin position="449"/>
        <end position="483"/>
    </location>
</feature>
<protein>
    <recommendedName>
        <fullName evidence="2 9">DNA-directed RNA polymerase</fullName>
        <ecNumber evidence="2 9">2.7.7.6</ecNumber>
    </recommendedName>
</protein>
<evidence type="ECO:0000259" key="11">
    <source>
        <dbReference type="SMART" id="SM01311"/>
    </source>
</evidence>
<feature type="compositionally biased region" description="Basic and acidic residues" evidence="10">
    <location>
        <begin position="166"/>
        <end position="176"/>
    </location>
</feature>
<comment type="similarity">
    <text evidence="1 9">Belongs to the phage and mitochondrial RNA polymerase family.</text>
</comment>
<evidence type="ECO:0000256" key="2">
    <source>
        <dbReference type="ARBA" id="ARBA00012418"/>
    </source>
</evidence>
<dbReference type="Gene3D" id="1.10.150.20">
    <property type="entry name" value="5' to 3' exonuclease, C-terminal subdomain"/>
    <property type="match status" value="1"/>
</dbReference>
<proteinExistence type="inferred from homology"/>
<evidence type="ECO:0000256" key="7">
    <source>
        <dbReference type="ARBA" id="ARBA00048552"/>
    </source>
</evidence>
<dbReference type="GO" id="GO:0003899">
    <property type="term" value="F:DNA-directed RNA polymerase activity"/>
    <property type="evidence" value="ECO:0007669"/>
    <property type="project" value="UniProtKB-EC"/>
</dbReference>
<dbReference type="GO" id="GO:0006390">
    <property type="term" value="P:mitochondrial transcription"/>
    <property type="evidence" value="ECO:0007669"/>
    <property type="project" value="TreeGrafter"/>
</dbReference>
<evidence type="ECO:0000256" key="10">
    <source>
        <dbReference type="SAM" id="MobiDB-lite"/>
    </source>
</evidence>
<dbReference type="Pfam" id="PF14700">
    <property type="entry name" value="RPOL_N"/>
    <property type="match status" value="1"/>
</dbReference>
<dbReference type="InterPro" id="IPR037159">
    <property type="entry name" value="RNA_POL_N_sf"/>
</dbReference>
<evidence type="ECO:0000256" key="9">
    <source>
        <dbReference type="RuleBase" id="RU003805"/>
    </source>
</evidence>
<dbReference type="PROSITE" id="PS51375">
    <property type="entry name" value="PPR"/>
    <property type="match status" value="1"/>
</dbReference>
<evidence type="ECO:0000256" key="8">
    <source>
        <dbReference type="PROSITE-ProRule" id="PRU00708"/>
    </source>
</evidence>
<keyword evidence="3 9" id="KW-0240">DNA-directed RNA polymerase</keyword>
<comment type="caution">
    <text evidence="12">The sequence shown here is derived from an EMBL/GenBank/DDBJ whole genome shotgun (WGS) entry which is preliminary data.</text>
</comment>
<dbReference type="Gene3D" id="1.10.287.280">
    <property type="match status" value="1"/>
</dbReference>
<dbReference type="Pfam" id="PF13812">
    <property type="entry name" value="PPR_3"/>
    <property type="match status" value="1"/>
</dbReference>
<dbReference type="InterPro" id="IPR002092">
    <property type="entry name" value="DNA-dir_Rpol_phage-type"/>
</dbReference>
<evidence type="ECO:0000256" key="4">
    <source>
        <dbReference type="ARBA" id="ARBA00022679"/>
    </source>
</evidence>
<dbReference type="InterPro" id="IPR029262">
    <property type="entry name" value="RPOL_N"/>
</dbReference>
<feature type="domain" description="DNA-directed RNA polymerase N-terminal" evidence="11">
    <location>
        <begin position="563"/>
        <end position="839"/>
    </location>
</feature>
<evidence type="ECO:0000256" key="1">
    <source>
        <dbReference type="ARBA" id="ARBA00009493"/>
    </source>
</evidence>
<evidence type="ECO:0000313" key="12">
    <source>
        <dbReference type="EMBL" id="KAK2565998.1"/>
    </source>
</evidence>
<dbReference type="InterPro" id="IPR002885">
    <property type="entry name" value="PPR_rpt"/>
</dbReference>
<accession>A0AAD9V9A0</accession>
<feature type="compositionally biased region" description="Basic and acidic residues" evidence="10">
    <location>
        <begin position="251"/>
        <end position="272"/>
    </location>
</feature>
<evidence type="ECO:0000256" key="6">
    <source>
        <dbReference type="ARBA" id="ARBA00023163"/>
    </source>
</evidence>
<dbReference type="Proteomes" id="UP001249851">
    <property type="component" value="Unassembled WGS sequence"/>
</dbReference>
<evidence type="ECO:0000256" key="3">
    <source>
        <dbReference type="ARBA" id="ARBA00022478"/>
    </source>
</evidence>
<dbReference type="Pfam" id="PF00940">
    <property type="entry name" value="RNA_pol"/>
    <property type="match status" value="2"/>
</dbReference>
<feature type="non-terminal residue" evidence="12">
    <location>
        <position position="1306"/>
    </location>
</feature>
<dbReference type="InterPro" id="IPR046950">
    <property type="entry name" value="DNA-dir_Rpol_C_phage-type"/>
</dbReference>
<dbReference type="Gene3D" id="1.25.40.10">
    <property type="entry name" value="Tetratricopeptide repeat domain"/>
    <property type="match status" value="1"/>
</dbReference>
<dbReference type="InterPro" id="IPR011990">
    <property type="entry name" value="TPR-like_helical_dom_sf"/>
</dbReference>
<feature type="region of interest" description="Disordered" evidence="10">
    <location>
        <begin position="143"/>
        <end position="232"/>
    </location>
</feature>
<keyword evidence="6 9" id="KW-0804">Transcription</keyword>
<dbReference type="GO" id="GO:0034245">
    <property type="term" value="C:mitochondrial DNA-directed RNA polymerase complex"/>
    <property type="evidence" value="ECO:0007669"/>
    <property type="project" value="TreeGrafter"/>
</dbReference>
<organism evidence="12 13">
    <name type="scientific">Acropora cervicornis</name>
    <name type="common">Staghorn coral</name>
    <dbReference type="NCBI Taxonomy" id="6130"/>
    <lineage>
        <taxon>Eukaryota</taxon>
        <taxon>Metazoa</taxon>
        <taxon>Cnidaria</taxon>
        <taxon>Anthozoa</taxon>
        <taxon>Hexacorallia</taxon>
        <taxon>Scleractinia</taxon>
        <taxon>Astrocoeniina</taxon>
        <taxon>Acroporidae</taxon>
        <taxon>Acropora</taxon>
    </lineage>
</organism>
<reference evidence="12" key="2">
    <citation type="journal article" date="2023" name="Science">
        <title>Genomic signatures of disease resistance in endangered staghorn corals.</title>
        <authorList>
            <person name="Vollmer S.V."/>
            <person name="Selwyn J.D."/>
            <person name="Despard B.A."/>
            <person name="Roesel C.L."/>
        </authorList>
    </citation>
    <scope>NUCLEOTIDE SEQUENCE</scope>
    <source>
        <strain evidence="12">K2</strain>
    </source>
</reference>
<dbReference type="EMBL" id="JARQWQ010000018">
    <property type="protein sequence ID" value="KAK2565998.1"/>
    <property type="molecule type" value="Genomic_DNA"/>
</dbReference>
<evidence type="ECO:0000313" key="13">
    <source>
        <dbReference type="Proteomes" id="UP001249851"/>
    </source>
</evidence>
<comment type="catalytic activity">
    <reaction evidence="7 9">
        <text>RNA(n) + a ribonucleoside 5'-triphosphate = RNA(n+1) + diphosphate</text>
        <dbReference type="Rhea" id="RHEA:21248"/>
        <dbReference type="Rhea" id="RHEA-COMP:14527"/>
        <dbReference type="Rhea" id="RHEA-COMP:17342"/>
        <dbReference type="ChEBI" id="CHEBI:33019"/>
        <dbReference type="ChEBI" id="CHEBI:61557"/>
        <dbReference type="ChEBI" id="CHEBI:140395"/>
        <dbReference type="EC" id="2.7.7.6"/>
    </reaction>
</comment>
<dbReference type="Gene3D" id="1.10.1320.10">
    <property type="entry name" value="DNA-directed RNA polymerase, N-terminal domain"/>
    <property type="match status" value="1"/>
</dbReference>
<dbReference type="SMART" id="SM01311">
    <property type="entry name" value="RPOL_N"/>
    <property type="match status" value="1"/>
</dbReference>
<feature type="compositionally biased region" description="Basic residues" evidence="10">
    <location>
        <begin position="209"/>
        <end position="222"/>
    </location>
</feature>
<dbReference type="InterPro" id="IPR043502">
    <property type="entry name" value="DNA/RNA_pol_sf"/>
</dbReference>
<keyword evidence="5 9" id="KW-0548">Nucleotidyltransferase</keyword>
<reference evidence="12" key="1">
    <citation type="journal article" date="2023" name="G3 (Bethesda)">
        <title>Whole genome assembly and annotation of the endangered Caribbean coral Acropora cervicornis.</title>
        <authorList>
            <person name="Selwyn J.D."/>
            <person name="Vollmer S.V."/>
        </authorList>
    </citation>
    <scope>NUCLEOTIDE SEQUENCE</scope>
    <source>
        <strain evidence="12">K2</strain>
    </source>
</reference>
<dbReference type="PANTHER" id="PTHR10102">
    <property type="entry name" value="DNA-DIRECTED RNA POLYMERASE, MITOCHONDRIAL"/>
    <property type="match status" value="1"/>
</dbReference>
<feature type="compositionally biased region" description="Polar residues" evidence="10">
    <location>
        <begin position="183"/>
        <end position="194"/>
    </location>
</feature>
<keyword evidence="13" id="KW-1185">Reference proteome</keyword>